<dbReference type="InterPro" id="IPR010816">
    <property type="entry name" value="Het-C"/>
</dbReference>
<sequence length="857" mass="92516">MAARERTSRGLTSDESAAIPEQSREPGPGARMVFDLQAKAGNAATTAAVQRMITVQRLEAPMHEAAERQGLTSQASGARAAQGLTDEEASAVYRGNWMRDVNQALVPLVVRHMPPEAAFAALSYMAARKFGMAMTPEQLGYYIPAEHIDSPAGLTNQDDVLPRQPGIAAPRVPGAQDRPDPYITPQENLNPSTAPNLFAVDQAGVAGWIRRTDEHVERRLELAARRGRNPDGMLHFGAALHAIEDLFAHSNWVEMAVNKVLADNPGLVPSLSGSARQAFTYSVEQTVRTQGGHAVRRPVLMTGSFTGGDTQVSLASEFGKFLSNPLPPAPGGAERDAQRRMVSVLLRTFEQQLSSNPDFRTGVRRVLEQNGVPGVVASALESAPLEAIYNLTNIPIPDAIRERVLNPIQDFIHGLVSTHILQPIGNQVMSEGINARVSDTSLVNVLRQQQQAAAAPVGPGNTQADHDSAVRHVDALQHTPERVVAGPTHSQIAKDHANSPFFGLAFRMATEAVRRMRERMVVAWAALDGGHTTPFDFSRGHFPAVSPNDREETTQARDLYDETRARRDRAARESLTTGNRIVAEGGLAEGMGVFKPYDIAAMRADSSSQVRAIAVGLRALHGSPAQVASALAMINGVLSRYGQTNERLSRAREAIDRAAAGVRSGGGQASNAVALDALATEIDGYASTINTATTHASREDVNNDLRAARDRAVREVANSPSARSALALAVIALIDRQIADTAPAYTGEQRAILESGQTDRFREHTGPRGDLPRAVIDLGPASRATDPAWHGGVRPPEVVAVIEESRLLMNHPYESTWWVPIVREHIGRNQQQIAADIEARNAGYAVLRRPGERDHQH</sequence>
<dbReference type="EMBL" id="JAGINW010000001">
    <property type="protein sequence ID" value="MBP2331136.1"/>
    <property type="molecule type" value="Genomic_DNA"/>
</dbReference>
<keyword evidence="3" id="KW-1185">Reference proteome</keyword>
<evidence type="ECO:0000313" key="3">
    <source>
        <dbReference type="Proteomes" id="UP001519332"/>
    </source>
</evidence>
<name>A0ABS4U4K7_9PSEU</name>
<gene>
    <name evidence="2" type="ORF">JOF56_011521</name>
</gene>
<reference evidence="2 3" key="1">
    <citation type="submission" date="2021-03" db="EMBL/GenBank/DDBJ databases">
        <title>Sequencing the genomes of 1000 actinobacteria strains.</title>
        <authorList>
            <person name="Klenk H.-P."/>
        </authorList>
    </citation>
    <scope>NUCLEOTIDE SEQUENCE [LARGE SCALE GENOMIC DNA]</scope>
    <source>
        <strain evidence="2 3">DSM 46670</strain>
    </source>
</reference>
<feature type="compositionally biased region" description="Basic and acidic residues" evidence="1">
    <location>
        <begin position="548"/>
        <end position="557"/>
    </location>
</feature>
<evidence type="ECO:0000313" key="2">
    <source>
        <dbReference type="EMBL" id="MBP2331136.1"/>
    </source>
</evidence>
<organism evidence="2 3">
    <name type="scientific">Kibdelosporangium banguiense</name>
    <dbReference type="NCBI Taxonomy" id="1365924"/>
    <lineage>
        <taxon>Bacteria</taxon>
        <taxon>Bacillati</taxon>
        <taxon>Actinomycetota</taxon>
        <taxon>Actinomycetes</taxon>
        <taxon>Pseudonocardiales</taxon>
        <taxon>Pseudonocardiaceae</taxon>
        <taxon>Kibdelosporangium</taxon>
    </lineage>
</organism>
<evidence type="ECO:0000256" key="1">
    <source>
        <dbReference type="SAM" id="MobiDB-lite"/>
    </source>
</evidence>
<accession>A0ABS4U4K7</accession>
<comment type="caution">
    <text evidence="2">The sequence shown here is derived from an EMBL/GenBank/DDBJ whole genome shotgun (WGS) entry which is preliminary data.</text>
</comment>
<dbReference type="Proteomes" id="UP001519332">
    <property type="component" value="Unassembled WGS sequence"/>
</dbReference>
<feature type="region of interest" description="Disordered" evidence="1">
    <location>
        <begin position="538"/>
        <end position="557"/>
    </location>
</feature>
<proteinExistence type="predicted"/>
<feature type="region of interest" description="Disordered" evidence="1">
    <location>
        <begin position="1"/>
        <end position="29"/>
    </location>
</feature>
<protein>
    <submittedName>
        <fullName evidence="2">Uncharacterized protein</fullName>
    </submittedName>
</protein>
<dbReference type="Pfam" id="PF07217">
    <property type="entry name" value="Het-C"/>
    <property type="match status" value="1"/>
</dbReference>
<dbReference type="RefSeq" id="WP_209647769.1">
    <property type="nucleotide sequence ID" value="NZ_JAGINW010000001.1"/>
</dbReference>